<dbReference type="EMBL" id="PPEG02000006">
    <property type="protein sequence ID" value="PWN60399.1"/>
    <property type="molecule type" value="Genomic_DNA"/>
</dbReference>
<reference evidence="2 3" key="1">
    <citation type="submission" date="2018-04" db="EMBL/GenBank/DDBJ databases">
        <title>Chryseobacterium oncorhynchi 701B-08T from rainbow trout, and Chryseobacterium viscerum 687B-08T from diseased fish.</title>
        <authorList>
            <person name="Jeong J.-J."/>
            <person name="Lee Y.J."/>
            <person name="Pathiraja D."/>
            <person name="Park B."/>
            <person name="Choi I.-G."/>
            <person name="Kim K.D."/>
        </authorList>
    </citation>
    <scope>NUCLEOTIDE SEQUENCE [LARGE SCALE GENOMIC DNA]</scope>
    <source>
        <strain evidence="2 3">687B-08</strain>
    </source>
</reference>
<protein>
    <recommendedName>
        <fullName evidence="1">DUF7825 domain-containing protein</fullName>
    </recommendedName>
</protein>
<sequence length="304" mass="35339">MLIDGGFMAKYLNYKTKEIVPFLKKLTPKDKKEVVALLKKQTNKKGDCNTISVWAALVGYKAGNEYKRRRSGYYSIPADVVDPLPETCVPVWIGKFGNHKDVPENTYFLYYLFNFYQGVYHDNLIRILYRVPYFSDLVFAKKHKKTVLNIDCQYDIKNINVWMKTNISFQSVHYLFLFSILFNKYKTLCGTAFEVIISKVVSYDFKIQNLETIIDKKISFQWISVKSTDGLWNLINLIVSNNPGFKKLLMPILSAVEKSVFNLKRLLEPDHELLNQNQSKADNTVLGLLIEWKKENNLKTILSN</sequence>
<accession>A0A316WGW9</accession>
<dbReference type="InterPro" id="IPR056727">
    <property type="entry name" value="DUF7825"/>
</dbReference>
<proteinExistence type="predicted"/>
<dbReference type="Proteomes" id="UP000236413">
    <property type="component" value="Unassembled WGS sequence"/>
</dbReference>
<dbReference type="Pfam" id="PF25149">
    <property type="entry name" value="DUF7825"/>
    <property type="match status" value="1"/>
</dbReference>
<evidence type="ECO:0000259" key="1">
    <source>
        <dbReference type="Pfam" id="PF25149"/>
    </source>
</evidence>
<feature type="domain" description="DUF7825" evidence="1">
    <location>
        <begin position="107"/>
        <end position="302"/>
    </location>
</feature>
<evidence type="ECO:0000313" key="3">
    <source>
        <dbReference type="Proteomes" id="UP000236413"/>
    </source>
</evidence>
<name>A0A316WGW9_9FLAO</name>
<dbReference type="RefSeq" id="WP_103232778.1">
    <property type="nucleotide sequence ID" value="NZ_PPEG02000006.1"/>
</dbReference>
<evidence type="ECO:0000313" key="2">
    <source>
        <dbReference type="EMBL" id="PWN60399.1"/>
    </source>
</evidence>
<organism evidence="2 3">
    <name type="scientific">Chryseobacterium viscerum</name>
    <dbReference type="NCBI Taxonomy" id="1037377"/>
    <lineage>
        <taxon>Bacteria</taxon>
        <taxon>Pseudomonadati</taxon>
        <taxon>Bacteroidota</taxon>
        <taxon>Flavobacteriia</taxon>
        <taxon>Flavobacteriales</taxon>
        <taxon>Weeksellaceae</taxon>
        <taxon>Chryseobacterium group</taxon>
        <taxon>Chryseobacterium</taxon>
    </lineage>
</organism>
<comment type="caution">
    <text evidence="2">The sequence shown here is derived from an EMBL/GenBank/DDBJ whole genome shotgun (WGS) entry which is preliminary data.</text>
</comment>
<gene>
    <name evidence="2" type="ORF">C1634_015680</name>
</gene>
<dbReference type="AlphaFoldDB" id="A0A316WGW9"/>